<dbReference type="PANTHER" id="PTHR43991">
    <property type="entry name" value="WD REPEAT PROTEIN (AFU_ORTHOLOGUE AFUA_8G05640)-RELATED"/>
    <property type="match status" value="1"/>
</dbReference>
<dbReference type="InParanoid" id="G3AHE0"/>
<dbReference type="SUPFAM" id="SSF50978">
    <property type="entry name" value="WD40 repeat-like"/>
    <property type="match status" value="1"/>
</dbReference>
<dbReference type="Gene3D" id="2.130.10.10">
    <property type="entry name" value="YVTN repeat-like/Quinoprotein amine dehydrogenase"/>
    <property type="match status" value="1"/>
</dbReference>
<proteinExistence type="predicted"/>
<dbReference type="PROSITE" id="PS50082">
    <property type="entry name" value="WD_REPEATS_2"/>
    <property type="match status" value="1"/>
</dbReference>
<accession>G3AHE0</accession>
<feature type="region of interest" description="Disordered" evidence="2">
    <location>
        <begin position="34"/>
        <end position="53"/>
    </location>
</feature>
<protein>
    <submittedName>
        <fullName evidence="3">Mitotic spindle checkpoint protein BUB3, WD repeat superfamily</fullName>
    </submittedName>
</protein>
<dbReference type="InterPro" id="IPR001680">
    <property type="entry name" value="WD40_rpt"/>
</dbReference>
<name>G3AHE0_SPAPN</name>
<evidence type="ECO:0000313" key="3">
    <source>
        <dbReference type="EMBL" id="EGW34103.1"/>
    </source>
</evidence>
<evidence type="ECO:0000256" key="1">
    <source>
        <dbReference type="PROSITE-ProRule" id="PRU00221"/>
    </source>
</evidence>
<dbReference type="InterPro" id="IPR015943">
    <property type="entry name" value="WD40/YVTN_repeat-like_dom_sf"/>
</dbReference>
<dbReference type="RefSeq" id="XP_007373687.1">
    <property type="nucleotide sequence ID" value="XM_007373625.1"/>
</dbReference>
<dbReference type="KEGG" id="spaa:SPAPADRAFT_148521"/>
<organism evidence="4">
    <name type="scientific">Spathaspora passalidarum (strain NRRL Y-27907 / 11-Y1)</name>
    <dbReference type="NCBI Taxonomy" id="619300"/>
    <lineage>
        <taxon>Eukaryota</taxon>
        <taxon>Fungi</taxon>
        <taxon>Dikarya</taxon>
        <taxon>Ascomycota</taxon>
        <taxon>Saccharomycotina</taxon>
        <taxon>Pichiomycetes</taxon>
        <taxon>Debaryomycetaceae</taxon>
        <taxon>Spathaspora</taxon>
    </lineage>
</organism>
<evidence type="ECO:0000256" key="2">
    <source>
        <dbReference type="SAM" id="MobiDB-lite"/>
    </source>
</evidence>
<dbReference type="OrthoDB" id="20669at2759"/>
<feature type="compositionally biased region" description="Acidic residues" evidence="2">
    <location>
        <begin position="35"/>
        <end position="53"/>
    </location>
</feature>
<gene>
    <name evidence="3" type="ORF">SPAPADRAFT_148521</name>
</gene>
<dbReference type="AlphaFoldDB" id="G3AHE0"/>
<sequence length="561" mass="63876">MALRLSPEGAAVTEIILSASESQPRPILQAYASDDNAECSDYEDEQQEENDTEEQEVVIEVQEQQGGIATNSIQSFHEYELTQSESLTFLYNLLYDDNSQLSKSDILIILNSLKIREDKLPFSFESSDRGDIQGVKWPHGLKQKFNNDRRRVGKDNWFHNIPNSRENALKKLNVKGYQIKTEFFKFHKFFSKLKLHITHLQLRNLVCCGTDIGNGIYYPSSYYHDSHMQTVSVNDGDQDYHSFFRINRLMPDKIFSGKSHAMKVDCLIDSRNLSRNSNSRISTLACTNNYLASGTFEGSYILSDVSNPEQVRNIGEYHLSSNIDGITNQIIINERDQELIISSNDKSMRLIDLNKHRITQLHTLPFPLNCSALNPTNSNELFVTGDNINSYIVDKRIKFSEKHLEFKSHDDFGFGCDWSPRDENLLLTGNQDSCVKLWDRRNPDKPLYSWSGTLGFSQGIYGAPVRNCKFSHNGDYIAWAESLDHVGVVEVNDLLQTGETGIQSRIQSIDFLGKCCGMNFAPVEHGHGEQLIIGVIDCPLGGILSYKLESRDKSLDFDYYF</sequence>
<dbReference type="SMART" id="SM00320">
    <property type="entry name" value="WD40"/>
    <property type="match status" value="2"/>
</dbReference>
<evidence type="ECO:0000313" key="4">
    <source>
        <dbReference type="Proteomes" id="UP000000709"/>
    </source>
</evidence>
<dbReference type="OMA" id="HITHFQL"/>
<dbReference type="STRING" id="619300.G3AHE0"/>
<reference evidence="3 4" key="1">
    <citation type="journal article" date="2011" name="Proc. Natl. Acad. Sci. U.S.A.">
        <title>Comparative genomics of xylose-fermenting fungi for enhanced biofuel production.</title>
        <authorList>
            <person name="Wohlbach D.J."/>
            <person name="Kuo A."/>
            <person name="Sato T.K."/>
            <person name="Potts K.M."/>
            <person name="Salamov A.A."/>
            <person name="LaButti K.M."/>
            <person name="Sun H."/>
            <person name="Clum A."/>
            <person name="Pangilinan J.L."/>
            <person name="Lindquist E.A."/>
            <person name="Lucas S."/>
            <person name="Lapidus A."/>
            <person name="Jin M."/>
            <person name="Gunawan C."/>
            <person name="Balan V."/>
            <person name="Dale B.E."/>
            <person name="Jeffries T.W."/>
            <person name="Zinkel R."/>
            <person name="Barry K.W."/>
            <person name="Grigoriev I.V."/>
            <person name="Gasch A.P."/>
        </authorList>
    </citation>
    <scope>NUCLEOTIDE SEQUENCE [LARGE SCALE GENOMIC DNA]</scope>
    <source>
        <strain evidence="4">NRRL Y-27907 / 11-Y1</strain>
    </source>
</reference>
<dbReference type="eggNOG" id="ENOG502QPI7">
    <property type="taxonomic scope" value="Eukaryota"/>
</dbReference>
<dbReference type="EMBL" id="GL996500">
    <property type="protein sequence ID" value="EGW34103.1"/>
    <property type="molecule type" value="Genomic_DNA"/>
</dbReference>
<keyword evidence="4" id="KW-1185">Reference proteome</keyword>
<dbReference type="PANTHER" id="PTHR43991:SF12">
    <property type="entry name" value="WD REPEAT PROTEIN (AFU_ORTHOLOGUE AFUA_8G05640)"/>
    <property type="match status" value="1"/>
</dbReference>
<dbReference type="GeneID" id="18870789"/>
<dbReference type="InterPro" id="IPR036322">
    <property type="entry name" value="WD40_repeat_dom_sf"/>
</dbReference>
<feature type="repeat" description="WD" evidence="1">
    <location>
        <begin position="406"/>
        <end position="439"/>
    </location>
</feature>
<keyword evidence="1" id="KW-0853">WD repeat</keyword>
<dbReference type="HOGENOM" id="CLU_513889_0_0_1"/>
<dbReference type="Proteomes" id="UP000000709">
    <property type="component" value="Unassembled WGS sequence"/>
</dbReference>